<dbReference type="PANTHER" id="PTHR33885:SF3">
    <property type="entry name" value="PHAGE SHOCK PROTEIN C"/>
    <property type="match status" value="1"/>
</dbReference>
<gene>
    <name evidence="8" type="primary">pspC</name>
    <name evidence="8" type="ORF">NCTC12993_00095</name>
</gene>
<feature type="transmembrane region" description="Helical" evidence="6">
    <location>
        <begin position="50"/>
        <end position="71"/>
    </location>
</feature>
<dbReference type="GO" id="GO:0005886">
    <property type="term" value="C:plasma membrane"/>
    <property type="evidence" value="ECO:0007669"/>
    <property type="project" value="UniProtKB-SubCell"/>
</dbReference>
<dbReference type="AlphaFoldDB" id="A0A485A1W8"/>
<keyword evidence="4 6" id="KW-1133">Transmembrane helix</keyword>
<proteinExistence type="predicted"/>
<evidence type="ECO:0000256" key="5">
    <source>
        <dbReference type="ARBA" id="ARBA00023136"/>
    </source>
</evidence>
<dbReference type="NCBIfam" id="TIGR02978">
    <property type="entry name" value="phageshock_pspC"/>
    <property type="match status" value="1"/>
</dbReference>
<keyword evidence="5 6" id="KW-0472">Membrane</keyword>
<dbReference type="InterPro" id="IPR014320">
    <property type="entry name" value="Phageshock_PspC"/>
</dbReference>
<evidence type="ECO:0000259" key="7">
    <source>
        <dbReference type="Pfam" id="PF04024"/>
    </source>
</evidence>
<reference evidence="8 9" key="1">
    <citation type="submission" date="2019-03" db="EMBL/GenBank/DDBJ databases">
        <authorList>
            <consortium name="Pathogen Informatics"/>
        </authorList>
    </citation>
    <scope>NUCLEOTIDE SEQUENCE [LARGE SCALE GENOMIC DNA]</scope>
    <source>
        <strain evidence="8 9">NCTC12993</strain>
    </source>
</reference>
<evidence type="ECO:0000256" key="6">
    <source>
        <dbReference type="SAM" id="Phobius"/>
    </source>
</evidence>
<name>A0A485A1W8_KLUCR</name>
<dbReference type="Pfam" id="PF04024">
    <property type="entry name" value="PspC"/>
    <property type="match status" value="1"/>
</dbReference>
<evidence type="ECO:0000256" key="4">
    <source>
        <dbReference type="ARBA" id="ARBA00022989"/>
    </source>
</evidence>
<keyword evidence="9" id="KW-1185">Reference proteome</keyword>
<evidence type="ECO:0000313" key="8">
    <source>
        <dbReference type="EMBL" id="VFS54932.1"/>
    </source>
</evidence>
<dbReference type="InterPro" id="IPR007168">
    <property type="entry name" value="Phageshock_PspC_N"/>
</dbReference>
<dbReference type="Proteomes" id="UP000401081">
    <property type="component" value="Unassembled WGS sequence"/>
</dbReference>
<evidence type="ECO:0000313" key="9">
    <source>
        <dbReference type="Proteomes" id="UP000401081"/>
    </source>
</evidence>
<dbReference type="PANTHER" id="PTHR33885">
    <property type="entry name" value="PHAGE SHOCK PROTEIN C"/>
    <property type="match status" value="1"/>
</dbReference>
<evidence type="ECO:0000256" key="3">
    <source>
        <dbReference type="ARBA" id="ARBA00022692"/>
    </source>
</evidence>
<comment type="subcellular location">
    <subcellularLocation>
        <location evidence="1">Cell membrane</location>
        <topology evidence="1">Single-pass membrane protein</topology>
    </subcellularLocation>
</comment>
<organism evidence="8 9">
    <name type="scientific">Kluyvera cryocrescens</name>
    <name type="common">Kluyvera citrophila</name>
    <dbReference type="NCBI Taxonomy" id="580"/>
    <lineage>
        <taxon>Bacteria</taxon>
        <taxon>Pseudomonadati</taxon>
        <taxon>Pseudomonadota</taxon>
        <taxon>Gammaproteobacteria</taxon>
        <taxon>Enterobacterales</taxon>
        <taxon>Enterobacteriaceae</taxon>
        <taxon>Kluyvera</taxon>
    </lineage>
</organism>
<protein>
    <submittedName>
        <fullName evidence="8">Phage shock protein C</fullName>
    </submittedName>
</protein>
<accession>A0A485A1W8</accession>
<dbReference type="InterPro" id="IPR052027">
    <property type="entry name" value="PspC"/>
</dbReference>
<dbReference type="EMBL" id="CAADJD010000001">
    <property type="protein sequence ID" value="VFS54932.1"/>
    <property type="molecule type" value="Genomic_DNA"/>
</dbReference>
<evidence type="ECO:0000256" key="1">
    <source>
        <dbReference type="ARBA" id="ARBA00004162"/>
    </source>
</evidence>
<dbReference type="NCBIfam" id="NF007973">
    <property type="entry name" value="PRK10697.1"/>
    <property type="match status" value="1"/>
</dbReference>
<keyword evidence="3 6" id="KW-0812">Transmembrane</keyword>
<evidence type="ECO:0000256" key="2">
    <source>
        <dbReference type="ARBA" id="ARBA00022475"/>
    </source>
</evidence>
<sequence length="130" mass="14671">MLSIRTGEIANGRTGFLVKKLWRIPQQGMVKGVCAGIAQFLDVPVKLVRIITVLAMLFGLFFFVVVAYIILTFALDPMPEGANYGEHQPTSRDLLDAMDAELSAGEQRLREMERYVTSDTFSLRSRFRQL</sequence>
<keyword evidence="2" id="KW-1003">Cell membrane</keyword>
<feature type="domain" description="Phage shock protein PspC N-terminal" evidence="7">
    <location>
        <begin position="19"/>
        <end position="76"/>
    </location>
</feature>